<evidence type="ECO:0000313" key="1">
    <source>
        <dbReference type="EMBL" id="KAJ8761202.1"/>
    </source>
</evidence>
<dbReference type="EMBL" id="JAIWQS010000006">
    <property type="protein sequence ID" value="KAJ8761202.1"/>
    <property type="molecule type" value="Genomic_DNA"/>
</dbReference>
<reference evidence="1 2" key="1">
    <citation type="submission" date="2021-09" db="EMBL/GenBank/DDBJ databases">
        <title>Genomic insights and catalytic innovation underlie evolution of tropane alkaloids biosynthesis.</title>
        <authorList>
            <person name="Wang Y.-J."/>
            <person name="Tian T."/>
            <person name="Huang J.-P."/>
            <person name="Huang S.-X."/>
        </authorList>
    </citation>
    <scope>NUCLEOTIDE SEQUENCE [LARGE SCALE GENOMIC DNA]</scope>
    <source>
        <strain evidence="1">KIB-2018</strain>
        <tissue evidence="1">Leaf</tissue>
    </source>
</reference>
<dbReference type="AlphaFoldDB" id="A0AAV8T368"/>
<organism evidence="1 2">
    <name type="scientific">Erythroxylum novogranatense</name>
    <dbReference type="NCBI Taxonomy" id="1862640"/>
    <lineage>
        <taxon>Eukaryota</taxon>
        <taxon>Viridiplantae</taxon>
        <taxon>Streptophyta</taxon>
        <taxon>Embryophyta</taxon>
        <taxon>Tracheophyta</taxon>
        <taxon>Spermatophyta</taxon>
        <taxon>Magnoliopsida</taxon>
        <taxon>eudicotyledons</taxon>
        <taxon>Gunneridae</taxon>
        <taxon>Pentapetalae</taxon>
        <taxon>rosids</taxon>
        <taxon>fabids</taxon>
        <taxon>Malpighiales</taxon>
        <taxon>Erythroxylaceae</taxon>
        <taxon>Erythroxylum</taxon>
    </lineage>
</organism>
<proteinExistence type="predicted"/>
<protein>
    <submittedName>
        <fullName evidence="1">Uncharacterized protein</fullName>
    </submittedName>
</protein>
<sequence length="100" mass="11107">MQGSLNVGASKCIDQVKTLEESLQSEILYLKEELTKVVVELVLCKREIAQGGSNAMITVVTIPSKVDILKPKAFKSYTELTANVIGQFVNHSIFMLNHQR</sequence>
<accession>A0AAV8T368</accession>
<dbReference type="Proteomes" id="UP001159364">
    <property type="component" value="Linkage Group LG06"/>
</dbReference>
<comment type="caution">
    <text evidence="1">The sequence shown here is derived from an EMBL/GenBank/DDBJ whole genome shotgun (WGS) entry which is preliminary data.</text>
</comment>
<keyword evidence="2" id="KW-1185">Reference proteome</keyword>
<gene>
    <name evidence="1" type="ORF">K2173_001258</name>
</gene>
<name>A0AAV8T368_9ROSI</name>
<evidence type="ECO:0000313" key="2">
    <source>
        <dbReference type="Proteomes" id="UP001159364"/>
    </source>
</evidence>